<dbReference type="Proteomes" id="UP000585681">
    <property type="component" value="Unassembled WGS sequence"/>
</dbReference>
<reference evidence="1" key="1">
    <citation type="submission" date="2020-08" db="EMBL/GenBank/DDBJ databases">
        <title>Genomic Encyclopedia of Type Strains, Phase IV (KMG-IV): sequencing the most valuable type-strain genomes for metagenomic binning, comparative biology and taxonomic classification.</title>
        <authorList>
            <person name="Goeker M."/>
        </authorList>
    </citation>
    <scope>NUCLEOTIDE SEQUENCE [LARGE SCALE GENOMIC DNA]</scope>
    <source>
        <strain evidence="1">DSM 105040</strain>
    </source>
</reference>
<dbReference type="AlphaFoldDB" id="A0A840CIZ1"/>
<evidence type="ECO:0000313" key="2">
    <source>
        <dbReference type="Proteomes" id="UP000585681"/>
    </source>
</evidence>
<sequence length="56" mass="6300">MSQYTVLFDANGRYPAPMRDALIKLKIGTGAVTGYAATQQLENAWRSFLSFWRLAC</sequence>
<protein>
    <submittedName>
        <fullName evidence="1">Uncharacterized protein</fullName>
    </submittedName>
</protein>
<evidence type="ECO:0000313" key="1">
    <source>
        <dbReference type="EMBL" id="MBB4024112.1"/>
    </source>
</evidence>
<proteinExistence type="predicted"/>
<accession>A0A840CIZ1</accession>
<name>A0A840CIZ1_9RHOB</name>
<comment type="caution">
    <text evidence="1">The sequence shown here is derived from an EMBL/GenBank/DDBJ whole genome shotgun (WGS) entry which is preliminary data.</text>
</comment>
<dbReference type="EMBL" id="JACIEQ010000021">
    <property type="protein sequence ID" value="MBB4024112.1"/>
    <property type="molecule type" value="Genomic_DNA"/>
</dbReference>
<organism evidence="1 2">
    <name type="scientific">Actibacterium naphthalenivorans</name>
    <dbReference type="NCBI Taxonomy" id="1614693"/>
    <lineage>
        <taxon>Bacteria</taxon>
        <taxon>Pseudomonadati</taxon>
        <taxon>Pseudomonadota</taxon>
        <taxon>Alphaproteobacteria</taxon>
        <taxon>Rhodobacterales</taxon>
        <taxon>Roseobacteraceae</taxon>
        <taxon>Actibacterium</taxon>
    </lineage>
</organism>
<keyword evidence="2" id="KW-1185">Reference proteome</keyword>
<gene>
    <name evidence="1" type="ORF">GGR17_003952</name>
</gene>